<dbReference type="STRING" id="526226.Gbro_1557"/>
<dbReference type="OrthoDB" id="981191at2"/>
<dbReference type="RefSeq" id="WP_012833400.1">
    <property type="nucleotide sequence ID" value="NC_013441.1"/>
</dbReference>
<dbReference type="Gene3D" id="3.10.450.50">
    <property type="match status" value="1"/>
</dbReference>
<dbReference type="InterPro" id="IPR032710">
    <property type="entry name" value="NTF2-like_dom_sf"/>
</dbReference>
<dbReference type="Proteomes" id="UP000001219">
    <property type="component" value="Chromosome"/>
</dbReference>
<accession>D0L747</accession>
<dbReference type="eggNOG" id="COG5517">
    <property type="taxonomic scope" value="Bacteria"/>
</dbReference>
<dbReference type="SUPFAM" id="SSF54427">
    <property type="entry name" value="NTF2-like"/>
    <property type="match status" value="1"/>
</dbReference>
<sequence>MLSIEEISARLEITQVLTDYSTAVDAGRFDDLDRVFVPDARIDYSVMGGIVGDLPAVKTWLGEVLPAFAAYCHLLGNHDITVDGATARSRTLCLNPMQTDTSTHLLGLWYRDEWTLTDDGWRIRSRSLERCFDAQVA</sequence>
<name>D0L747_GORB4</name>
<dbReference type="CDD" id="cd00531">
    <property type="entry name" value="NTF2_like"/>
    <property type="match status" value="1"/>
</dbReference>
<evidence type="ECO:0000259" key="1">
    <source>
        <dbReference type="Pfam" id="PF13577"/>
    </source>
</evidence>
<dbReference type="EMBL" id="CP001802">
    <property type="protein sequence ID" value="ACY20832.1"/>
    <property type="molecule type" value="Genomic_DNA"/>
</dbReference>
<organism evidence="2 3">
    <name type="scientific">Gordonia bronchialis (strain ATCC 25592 / DSM 43247 / BCRC 13721 / JCM 3198 / KCTC 3076 / NBRC 16047 / NCTC 10667)</name>
    <name type="common">Rhodococcus bronchialis</name>
    <dbReference type="NCBI Taxonomy" id="526226"/>
    <lineage>
        <taxon>Bacteria</taxon>
        <taxon>Bacillati</taxon>
        <taxon>Actinomycetota</taxon>
        <taxon>Actinomycetes</taxon>
        <taxon>Mycobacteriales</taxon>
        <taxon>Gordoniaceae</taxon>
        <taxon>Gordonia</taxon>
    </lineage>
</organism>
<dbReference type="HOGENOM" id="CLU_106738_10_2_11"/>
<reference evidence="2 3" key="2">
    <citation type="journal article" date="2010" name="Stand. Genomic Sci.">
        <title>Complete genome sequence of Gordonia bronchialis type strain (3410).</title>
        <authorList>
            <person name="Ivanova N."/>
            <person name="Sikorski J."/>
            <person name="Jando M."/>
            <person name="Lapidus A."/>
            <person name="Nolan M."/>
            <person name="Lucas S."/>
            <person name="Del Rio T.G."/>
            <person name="Tice H."/>
            <person name="Copeland A."/>
            <person name="Cheng J.F."/>
            <person name="Chen F."/>
            <person name="Bruce D."/>
            <person name="Goodwin L."/>
            <person name="Pitluck S."/>
            <person name="Mavromatis K."/>
            <person name="Ovchinnikova G."/>
            <person name="Pati A."/>
            <person name="Chen A."/>
            <person name="Palaniappan K."/>
            <person name="Land M."/>
            <person name="Hauser L."/>
            <person name="Chang Y.J."/>
            <person name="Jeffries C.D."/>
            <person name="Chain P."/>
            <person name="Saunders E."/>
            <person name="Han C."/>
            <person name="Detter J.C."/>
            <person name="Brettin T."/>
            <person name="Rohde M."/>
            <person name="Goker M."/>
            <person name="Bristow J."/>
            <person name="Eisen J.A."/>
            <person name="Markowitz V."/>
            <person name="Hugenholtz P."/>
            <person name="Klenk H.P."/>
            <person name="Kyrpides N.C."/>
        </authorList>
    </citation>
    <scope>NUCLEOTIDE SEQUENCE [LARGE SCALE GENOMIC DNA]</scope>
    <source>
        <strain evidence="3">ATCC 25592 / DSM 43247 / BCRC 13721 / JCM 3198 / KCTC 3076 / NBRC 16047 / NCTC 10667</strain>
    </source>
</reference>
<dbReference type="AlphaFoldDB" id="D0L747"/>
<dbReference type="InterPro" id="IPR037401">
    <property type="entry name" value="SnoaL-like"/>
</dbReference>
<dbReference type="Pfam" id="PF13577">
    <property type="entry name" value="SnoaL_4"/>
    <property type="match status" value="1"/>
</dbReference>
<reference evidence="3" key="1">
    <citation type="submission" date="2009-10" db="EMBL/GenBank/DDBJ databases">
        <title>The complete chromosome of Gordonia bronchialis DSM 43247.</title>
        <authorList>
            <consortium name="US DOE Joint Genome Institute (JGI-PGF)"/>
            <person name="Lucas S."/>
            <person name="Copeland A."/>
            <person name="Lapidus A."/>
            <person name="Glavina del Rio T."/>
            <person name="Dalin E."/>
            <person name="Tice H."/>
            <person name="Bruce D."/>
            <person name="Goodwin L."/>
            <person name="Pitluck S."/>
            <person name="Kyrpides N."/>
            <person name="Mavromatis K."/>
            <person name="Ivanova N."/>
            <person name="Ovchinnikova G."/>
            <person name="Saunders E."/>
            <person name="Brettin T."/>
            <person name="Detter J.C."/>
            <person name="Han C."/>
            <person name="Larimer F."/>
            <person name="Land M."/>
            <person name="Hauser L."/>
            <person name="Markowitz V."/>
            <person name="Cheng J.-F."/>
            <person name="Hugenholtz P."/>
            <person name="Woyke T."/>
            <person name="Wu D."/>
            <person name="Jando M."/>
            <person name="Schneider S."/>
            <person name="Goeker M."/>
            <person name="Klenk H.-P."/>
            <person name="Eisen J.A."/>
        </authorList>
    </citation>
    <scope>NUCLEOTIDE SEQUENCE [LARGE SCALE GENOMIC DNA]</scope>
    <source>
        <strain evidence="3">ATCC 25592 / DSM 43247 / BCRC 13721 / JCM 3198 / KCTC 3076 / NBRC 16047 / NCTC 10667</strain>
    </source>
</reference>
<dbReference type="KEGG" id="gbr:Gbro_1557"/>
<evidence type="ECO:0000313" key="2">
    <source>
        <dbReference type="EMBL" id="ACY20832.1"/>
    </source>
</evidence>
<proteinExistence type="predicted"/>
<keyword evidence="3" id="KW-1185">Reference proteome</keyword>
<gene>
    <name evidence="2" type="ordered locus">Gbro_1557</name>
</gene>
<feature type="domain" description="SnoaL-like" evidence="1">
    <location>
        <begin position="5"/>
        <end position="126"/>
    </location>
</feature>
<evidence type="ECO:0000313" key="3">
    <source>
        <dbReference type="Proteomes" id="UP000001219"/>
    </source>
</evidence>
<protein>
    <recommendedName>
        <fullName evidence="1">SnoaL-like domain-containing protein</fullName>
    </recommendedName>
</protein>